<dbReference type="PROSITE" id="PS50176">
    <property type="entry name" value="ARM_REPEAT"/>
    <property type="match status" value="2"/>
</dbReference>
<feature type="repeat" description="ARM" evidence="2">
    <location>
        <begin position="507"/>
        <end position="550"/>
    </location>
</feature>
<dbReference type="PANTHER" id="PTHR46369:SF4">
    <property type="entry name" value="PROTEIN CELLULOSE SYNTHASE INTERACTIVE 2"/>
    <property type="match status" value="1"/>
</dbReference>
<comment type="caution">
    <text evidence="5">The sequence shown here is derived from an EMBL/GenBank/DDBJ whole genome shotgun (WGS) entry which is preliminary data.</text>
</comment>
<feature type="region of interest" description="Disordered" evidence="3">
    <location>
        <begin position="1"/>
        <end position="23"/>
    </location>
</feature>
<dbReference type="InterPro" id="IPR000008">
    <property type="entry name" value="C2_dom"/>
</dbReference>
<dbReference type="Pfam" id="PF00168">
    <property type="entry name" value="C2"/>
    <property type="match status" value="1"/>
</dbReference>
<keyword evidence="1" id="KW-0677">Repeat</keyword>
<dbReference type="Gene3D" id="1.25.10.10">
    <property type="entry name" value="Leucine-rich Repeat Variant"/>
    <property type="match status" value="9"/>
</dbReference>
<dbReference type="InterPro" id="IPR044297">
    <property type="entry name" value="CSI1/2/3"/>
</dbReference>
<accession>A0A8S9GSS8</accession>
<evidence type="ECO:0000256" key="3">
    <source>
        <dbReference type="SAM" id="MobiDB-lite"/>
    </source>
</evidence>
<dbReference type="SMART" id="SM00239">
    <property type="entry name" value="C2"/>
    <property type="match status" value="1"/>
</dbReference>
<reference evidence="5" key="1">
    <citation type="submission" date="2019-12" db="EMBL/GenBank/DDBJ databases">
        <title>Genome sequencing and annotation of Brassica cretica.</title>
        <authorList>
            <person name="Studholme D.J."/>
            <person name="Sarris P.F."/>
        </authorList>
    </citation>
    <scope>NUCLEOTIDE SEQUENCE</scope>
    <source>
        <strain evidence="5">PFS-102/07</strain>
        <tissue evidence="5">Leaf</tissue>
    </source>
</reference>
<dbReference type="InterPro" id="IPR011989">
    <property type="entry name" value="ARM-like"/>
</dbReference>
<dbReference type="GO" id="GO:0010330">
    <property type="term" value="C:cellulose synthase complex"/>
    <property type="evidence" value="ECO:0007669"/>
    <property type="project" value="InterPro"/>
</dbReference>
<dbReference type="GO" id="GO:0051211">
    <property type="term" value="P:anisotropic cell growth"/>
    <property type="evidence" value="ECO:0007669"/>
    <property type="project" value="InterPro"/>
</dbReference>
<dbReference type="Gene3D" id="2.60.40.150">
    <property type="entry name" value="C2 domain"/>
    <property type="match status" value="1"/>
</dbReference>
<dbReference type="PANTHER" id="PTHR46369">
    <property type="entry name" value="PROTEIN CELLULOSE SYNTHASE INTERACTIVE 1"/>
    <property type="match status" value="1"/>
</dbReference>
<organism evidence="5">
    <name type="scientific">Brassica cretica</name>
    <name type="common">Mustard</name>
    <dbReference type="NCBI Taxonomy" id="69181"/>
    <lineage>
        <taxon>Eukaryota</taxon>
        <taxon>Viridiplantae</taxon>
        <taxon>Streptophyta</taxon>
        <taxon>Embryophyta</taxon>
        <taxon>Tracheophyta</taxon>
        <taxon>Spermatophyta</taxon>
        <taxon>Magnoliopsida</taxon>
        <taxon>eudicotyledons</taxon>
        <taxon>Gunneridae</taxon>
        <taxon>Pentapetalae</taxon>
        <taxon>rosids</taxon>
        <taxon>malvids</taxon>
        <taxon>Brassicales</taxon>
        <taxon>Brassicaceae</taxon>
        <taxon>Brassiceae</taxon>
        <taxon>Brassica</taxon>
    </lineage>
</organism>
<protein>
    <recommendedName>
        <fullName evidence="4">C2 domain-containing protein</fullName>
    </recommendedName>
</protein>
<evidence type="ECO:0000256" key="1">
    <source>
        <dbReference type="ARBA" id="ARBA00022737"/>
    </source>
</evidence>
<feature type="compositionally biased region" description="Polar residues" evidence="3">
    <location>
        <begin position="1"/>
        <end position="12"/>
    </location>
</feature>
<dbReference type="GO" id="GO:0008017">
    <property type="term" value="F:microtubule binding"/>
    <property type="evidence" value="ECO:0007669"/>
    <property type="project" value="InterPro"/>
</dbReference>
<dbReference type="PROSITE" id="PS50004">
    <property type="entry name" value="C2"/>
    <property type="match status" value="1"/>
</dbReference>
<evidence type="ECO:0000259" key="4">
    <source>
        <dbReference type="PROSITE" id="PS50004"/>
    </source>
</evidence>
<gene>
    <name evidence="5" type="ORF">F2Q70_00021628</name>
</gene>
<evidence type="ECO:0000256" key="2">
    <source>
        <dbReference type="PROSITE-ProRule" id="PRU00259"/>
    </source>
</evidence>
<dbReference type="InterPro" id="IPR035892">
    <property type="entry name" value="C2_domain_sf"/>
</dbReference>
<feature type="domain" description="C2" evidence="4">
    <location>
        <begin position="2174"/>
        <end position="2291"/>
    </location>
</feature>
<dbReference type="SUPFAM" id="SSF48371">
    <property type="entry name" value="ARM repeat"/>
    <property type="match status" value="5"/>
</dbReference>
<name>A0A8S9GSS8_BRACR</name>
<feature type="repeat" description="ARM" evidence="2">
    <location>
        <begin position="696"/>
        <end position="739"/>
    </location>
</feature>
<dbReference type="EMBL" id="QGKY02001925">
    <property type="protein sequence ID" value="KAF2547267.1"/>
    <property type="molecule type" value="Genomic_DNA"/>
</dbReference>
<dbReference type="InterPro" id="IPR016024">
    <property type="entry name" value="ARM-type_fold"/>
</dbReference>
<dbReference type="SUPFAM" id="SSF49562">
    <property type="entry name" value="C2 domain (Calcium/lipid-binding domain, CaLB)"/>
    <property type="match status" value="1"/>
</dbReference>
<dbReference type="SMART" id="SM00185">
    <property type="entry name" value="ARM"/>
    <property type="match status" value="18"/>
</dbReference>
<dbReference type="InterPro" id="IPR000225">
    <property type="entry name" value="Armadillo"/>
</dbReference>
<dbReference type="GO" id="GO:2001006">
    <property type="term" value="P:regulation of cellulose biosynthetic process"/>
    <property type="evidence" value="ECO:0007669"/>
    <property type="project" value="InterPro"/>
</dbReference>
<sequence length="2318" mass="252403">MNQHETPSVSSPRQRDNNKTMTPELDDIEKVAQTITRLIEQLHAKKSTAQEKELSSARLLGLAKGKKECRKIIGRNVNAMPSFISLVRNGTPLAKLNSASILTVLCKDENMRSKLLIGGCIPPLLSLLKSDSVDARRAAAEAIYEVSLCGIDDDDTVGTKIFVTEGVVPSLWDQLKMKKKQDQTVEGYLVGALRNRCGDRDCFWTVTLEDGGVDIILKLLQSSNAVSQSNAASLLARLIRTFPFSVSKIVESGAVQVLAQLLGDEINLVVRASVVNALEAITSKSEEAKNVARDLDGIHLLISAVVTSPVDEENERVLRSYGTQALANLCGGMSALIVYLGGLSLSPRLTEPIADILGALAYALRKFQPSSHDDKVTLDLTLTEGVLVKLLKPRDTQLIQERILEAMSSLYGNVDLSQSLNNVDTKRVLVGLTILATGDPRERMITCLSNLCKYENVWEAIGKREGIQILIPFLGLSSELHQELSVEFLAILTDKVEESRWAVTSAGGIPPLLQILETGVSHKAKDYAVRVLWNLCCHSEEIRLCVEKAGAIPVLLGLLQNGGAKAQENSANTLLKLIKTADPSVIEQVQAMFLGDAPKSKTHLIRVLGHLLASASLEEFVTKGSAANNGLRSLVQRLASSNEKMKENAASVLADLFSSRKDLCGGLGFDENDSPCTKLLSGNTHAVATQLAHAIGGIPPLLQILETGVSHKAKDYAVRVLWNLCCHSEEIRLCVEKAGAIPVLLGLLQNGGAKAQENSANTLLKLIKTADPSVFEQVQAMFLGDAPKSKTHLIRVLGHLLASASLEEFVTKGSAANNGLRSLVQRLASSNEKMKENAASVLADLFSSRKDLCGGLGFDENDSPCTKLLSGNTHAVATQLAHAIGSLSNPTKKKIVQKKLSGPEVEVIRPLIKSAKTNPIESAENPMSTLANLLSDPNIAAEALADDVVSALTRILREGTVQGKRNASQALHHLLKHFQVNDVFKGNDQCLPELIELLNATDLNNSAFIDVLEVLSLLAKAKYGANFSHNPFSAFTEAPSSLDSLVRCVADGHPLVQDKAIDILSRFCKTQFVALGEVLVTRSKSISSLANRTTNSSSPEIKVGGALLLLCAAKKDKTLCVEVIGRSGHSKSLVSSLLDMSKQNSLCCSYRVEIQRPRSFIANNLCLKMGHSDMVDPVTVLGSTISMWFLSIFCSSHPNNTLTVMEDNGLEIIAEKLQRYNFNTQEEVSDSEEKWILLSFLAVMSQEQDVVSSPAVSNLVPTLAVFMQSDQTIDGYFTAQVLAALVLSRNDKIIAEIMNSDIVEALINSVGNTESETWNLYALAEELSLLQKPCEATLEALFKDERLRRGSLTQKSIPLLVNLVKPNANKQTLPVVVQLLSNIAEWGDSSKLLIAEAGGLIALAEYLSSSPQDSTELTVCELLGSLFQCPEITHHKTALSSMKQLIGILHLACGSTRYSAARALRELFSSEHIRDSESAWKALSPLVEMLRTTLESERDIALTALVKLTIAKCPRPDIFNCIEGNPLDNIYKILHSESSSLESKTSAARICAFLFTSEHLRESSSAADCMVPIISLIRSGTSTAVEAGMVAVNRLLDSKRYTEAAEEHDCVNLFFGFVASGNYVISEGAISCLVKMAKDNTPRKMDLIKMGIIEQCVGQLSTHSPSSLCSVIAELFRVLTNVGAVARSQEAIKMVQPVLLVLRRKDLDFQGQLGGLQAVANILEKPMLLESINMASSAIITPLIPLLESESITVQHAAAELLTSLLESQRFQEEIATKDLIVPLVKLAGIRVRNLQETALMGLEKSSITWTKEVADAEGIQELSKVIIDEDPQLPVSLWESAAFILSNILRFNPEHYYFTVPVSVLTKMLFSTAESTVILAIDALIIHEKKDSSSVVEMSESGALDALLDLLRSHHCQELSARLVELILRNPKVRETKLCKLVITPLSEYILDIETRSESAKLLVAMALRDISQHEGIAKATDSALACRALISLIVEEPSEEMQMVVMCGLGNFAMYSRTSRKAMAEAGGVGLVQEMLRSSNPQVSTQAALIIRSLFSNHTLQEYVSCEIIKSLTAAMERELWTTAMINVEVVRTLNAVLTTFPKLRSSEAATACIPHLIGALKSGDKEARDSALDTIHTLRQSWRTMPTETARSQAVLAAEAIPMLQLMMKSKSPERSFHERGNSLLNCLPGSLTVAIKRGDNLKRSMGNTNAFCSLIIDNCPKKKTKVVKRTSSPVWKESFTWDFAVPPRGQFLEIVCKSNNIFRDKNLGKVRIPIDKVLTEGSYSGSFSLSDESKKDDGSNRSLDVEIVWSNQTF</sequence>
<evidence type="ECO:0000313" key="5">
    <source>
        <dbReference type="EMBL" id="KAF2547267.1"/>
    </source>
</evidence>
<proteinExistence type="predicted"/>